<comment type="similarity">
    <text evidence="1">Belongs to the cytochrome b562 family.</text>
</comment>
<evidence type="ECO:0000313" key="5">
    <source>
        <dbReference type="Proteomes" id="UP000281112"/>
    </source>
</evidence>
<dbReference type="GO" id="GO:0022900">
    <property type="term" value="P:electron transport chain"/>
    <property type="evidence" value="ECO:0007669"/>
    <property type="project" value="InterPro"/>
</dbReference>
<dbReference type="EMBL" id="RJVQ01000005">
    <property type="protein sequence ID" value="RQW62678.1"/>
    <property type="molecule type" value="Genomic_DNA"/>
</dbReference>
<dbReference type="Proteomes" id="UP000281112">
    <property type="component" value="Unassembled WGS sequence"/>
</dbReference>
<name>A0A3N9TEL3_9VIBR</name>
<feature type="chain" id="PRO_5018062242" evidence="3">
    <location>
        <begin position="37"/>
        <end position="139"/>
    </location>
</feature>
<gene>
    <name evidence="4" type="ORF">EES38_13205</name>
</gene>
<evidence type="ECO:0000256" key="2">
    <source>
        <dbReference type="ARBA" id="ARBA00022729"/>
    </source>
</evidence>
<keyword evidence="2 3" id="KW-0732">Signal</keyword>
<dbReference type="SUPFAM" id="SSF47175">
    <property type="entry name" value="Cytochromes"/>
    <property type="match status" value="1"/>
</dbReference>
<keyword evidence="5" id="KW-1185">Reference proteome</keyword>
<sequence length="139" mass="15561">MLFARYYNNSIESKGSIMKRALLLIGAVLLSTNAFADSHGHDDLEKLMKGFKTEFKAAADAKSVDEMKSAIMKFDHLVAEAKKGDYPAKEAPTFEQGFDKLAAALDKVEMSLDKGDLKQAKEDMRSVDDVRKEFHKKLK</sequence>
<dbReference type="InterPro" id="IPR010980">
    <property type="entry name" value="Cyt_c/b562"/>
</dbReference>
<dbReference type="AlphaFoldDB" id="A0A3N9TEL3"/>
<evidence type="ECO:0000256" key="1">
    <source>
        <dbReference type="ARBA" id="ARBA00005523"/>
    </source>
</evidence>
<dbReference type="Gene3D" id="1.20.120.10">
    <property type="entry name" value="Cytochrome c/b562"/>
    <property type="match status" value="1"/>
</dbReference>
<feature type="signal peptide" evidence="3">
    <location>
        <begin position="1"/>
        <end position="36"/>
    </location>
</feature>
<reference evidence="4 5" key="1">
    <citation type="submission" date="2018-11" db="EMBL/GenBank/DDBJ databases">
        <title>Vibrio LJC006 sp. nov., isolated from seawater during the bloom of the enteromorpha.</title>
        <authorList>
            <person name="Liang J."/>
        </authorList>
    </citation>
    <scope>NUCLEOTIDE SEQUENCE [LARGE SCALE GENOMIC DNA]</scope>
    <source>
        <strain evidence="4 5">LJC006</strain>
    </source>
</reference>
<proteinExistence type="inferred from homology"/>
<dbReference type="GO" id="GO:0005506">
    <property type="term" value="F:iron ion binding"/>
    <property type="evidence" value="ECO:0007669"/>
    <property type="project" value="InterPro"/>
</dbReference>
<accession>A0A3N9TEL3</accession>
<dbReference type="OrthoDB" id="5917034at2"/>
<protein>
    <submittedName>
        <fullName evidence="4">Cytochrome b562 family protein</fullName>
    </submittedName>
</protein>
<evidence type="ECO:0000313" key="4">
    <source>
        <dbReference type="EMBL" id="RQW62678.1"/>
    </source>
</evidence>
<dbReference type="InterPro" id="IPR009155">
    <property type="entry name" value="Cyt_b562"/>
</dbReference>
<dbReference type="Pfam" id="PF07361">
    <property type="entry name" value="Cytochrom_B562"/>
    <property type="match status" value="1"/>
</dbReference>
<dbReference type="GO" id="GO:0042597">
    <property type="term" value="C:periplasmic space"/>
    <property type="evidence" value="ECO:0007669"/>
    <property type="project" value="InterPro"/>
</dbReference>
<dbReference type="GO" id="GO:0009055">
    <property type="term" value="F:electron transfer activity"/>
    <property type="evidence" value="ECO:0007669"/>
    <property type="project" value="InterPro"/>
</dbReference>
<organism evidence="4 5">
    <name type="scientific">Vibrio viridaestus</name>
    <dbReference type="NCBI Taxonomy" id="2487322"/>
    <lineage>
        <taxon>Bacteria</taxon>
        <taxon>Pseudomonadati</taxon>
        <taxon>Pseudomonadota</taxon>
        <taxon>Gammaproteobacteria</taxon>
        <taxon>Vibrionales</taxon>
        <taxon>Vibrionaceae</taxon>
        <taxon>Vibrio</taxon>
    </lineage>
</organism>
<comment type="caution">
    <text evidence="4">The sequence shown here is derived from an EMBL/GenBank/DDBJ whole genome shotgun (WGS) entry which is preliminary data.</text>
</comment>
<evidence type="ECO:0000256" key="3">
    <source>
        <dbReference type="SAM" id="SignalP"/>
    </source>
</evidence>
<dbReference type="GO" id="GO:0020037">
    <property type="term" value="F:heme binding"/>
    <property type="evidence" value="ECO:0007669"/>
    <property type="project" value="InterPro"/>
</dbReference>